<dbReference type="Proteomes" id="UP000823388">
    <property type="component" value="Chromosome 7K"/>
</dbReference>
<feature type="region of interest" description="Disordered" evidence="1">
    <location>
        <begin position="123"/>
        <end position="150"/>
    </location>
</feature>
<proteinExistence type="predicted"/>
<evidence type="ECO:0000313" key="3">
    <source>
        <dbReference type="Proteomes" id="UP000823388"/>
    </source>
</evidence>
<dbReference type="AlphaFoldDB" id="A0A8T0QDC9"/>
<protein>
    <submittedName>
        <fullName evidence="2">Uncharacterized protein</fullName>
    </submittedName>
</protein>
<accession>A0A8T0QDC9</accession>
<reference evidence="2" key="1">
    <citation type="submission" date="2020-05" db="EMBL/GenBank/DDBJ databases">
        <title>WGS assembly of Panicum virgatum.</title>
        <authorList>
            <person name="Lovell J.T."/>
            <person name="Jenkins J."/>
            <person name="Shu S."/>
            <person name="Juenger T.E."/>
            <person name="Schmutz J."/>
        </authorList>
    </citation>
    <scope>NUCLEOTIDE SEQUENCE</scope>
    <source>
        <strain evidence="2">AP13</strain>
    </source>
</reference>
<keyword evidence="3" id="KW-1185">Reference proteome</keyword>
<organism evidence="2 3">
    <name type="scientific">Panicum virgatum</name>
    <name type="common">Blackwell switchgrass</name>
    <dbReference type="NCBI Taxonomy" id="38727"/>
    <lineage>
        <taxon>Eukaryota</taxon>
        <taxon>Viridiplantae</taxon>
        <taxon>Streptophyta</taxon>
        <taxon>Embryophyta</taxon>
        <taxon>Tracheophyta</taxon>
        <taxon>Spermatophyta</taxon>
        <taxon>Magnoliopsida</taxon>
        <taxon>Liliopsida</taxon>
        <taxon>Poales</taxon>
        <taxon>Poaceae</taxon>
        <taxon>PACMAD clade</taxon>
        <taxon>Panicoideae</taxon>
        <taxon>Panicodae</taxon>
        <taxon>Paniceae</taxon>
        <taxon>Panicinae</taxon>
        <taxon>Panicum</taxon>
        <taxon>Panicum sect. Hiantes</taxon>
    </lineage>
</organism>
<dbReference type="EMBL" id="CM029049">
    <property type="protein sequence ID" value="KAG2570839.1"/>
    <property type="molecule type" value="Genomic_DNA"/>
</dbReference>
<gene>
    <name evidence="2" type="ORF">PVAP13_7KG022200</name>
</gene>
<name>A0A8T0QDC9_PANVG</name>
<evidence type="ECO:0000313" key="2">
    <source>
        <dbReference type="EMBL" id="KAG2570839.1"/>
    </source>
</evidence>
<comment type="caution">
    <text evidence="2">The sequence shown here is derived from an EMBL/GenBank/DDBJ whole genome shotgun (WGS) entry which is preliminary data.</text>
</comment>
<evidence type="ECO:0000256" key="1">
    <source>
        <dbReference type="SAM" id="MobiDB-lite"/>
    </source>
</evidence>
<feature type="compositionally biased region" description="Basic residues" evidence="1">
    <location>
        <begin position="123"/>
        <end position="133"/>
    </location>
</feature>
<sequence>MTVTSSLLLPPPLPSSYGGWVKSFKCENSGRYGYGYSGDCCSRYVTDAGGADCPNWQLPPPDDGAARVRLAVGSRIGRLRPVGAAEHLRRWSGERVRAGGGDVHGAGRPHHHAHVRHLQHHAAQRLRGHRPRRAPGEDRAARLPRGPGDPQGVAAVQYRPHRCFPRLRPCMKLRGLYLDVRGHKVAEQHSAKKKVTANPSLPSAFSRALGKKCLPCVI</sequence>